<comment type="subcellular location">
    <subcellularLocation>
        <location evidence="1">Secreted</location>
    </subcellularLocation>
</comment>
<evidence type="ECO:0000256" key="3">
    <source>
        <dbReference type="SAM" id="MobiDB-lite"/>
    </source>
</evidence>
<dbReference type="PRINTS" id="PR00313">
    <property type="entry name" value="CABNDNGRPT"/>
</dbReference>
<dbReference type="GO" id="GO:0005509">
    <property type="term" value="F:calcium ion binding"/>
    <property type="evidence" value="ECO:0007669"/>
    <property type="project" value="InterPro"/>
</dbReference>
<accession>A0A928VSR8</accession>
<dbReference type="SUPFAM" id="SSF51120">
    <property type="entry name" value="beta-Roll"/>
    <property type="match status" value="3"/>
</dbReference>
<dbReference type="PANTHER" id="PTHR38340">
    <property type="entry name" value="S-LAYER PROTEIN"/>
    <property type="match status" value="1"/>
</dbReference>
<evidence type="ECO:0000256" key="1">
    <source>
        <dbReference type="ARBA" id="ARBA00004613"/>
    </source>
</evidence>
<dbReference type="GO" id="GO:0005576">
    <property type="term" value="C:extracellular region"/>
    <property type="evidence" value="ECO:0007669"/>
    <property type="project" value="UniProtKB-SubCell"/>
</dbReference>
<proteinExistence type="predicted"/>
<feature type="region of interest" description="Disordered" evidence="3">
    <location>
        <begin position="591"/>
        <end position="652"/>
    </location>
</feature>
<sequence>MDLFNTKQADRGVIKGLDGRLGTAFRLDGIPIFTSDPDRDRDKDGLNDIWENIAVRSLRPTLVFDEDESLFDNPQDKVALFTRVTPVEVEENGERSTYITFLNVAAFTKDYGAPDYLLNLVGGHNGDISQFASAWEIAEDDLDLTNQDVTITLDRVWTRGHIGVKREHDTFEVTTERVETTEEGALKIYIEEDKHSSWSSTQLHSQQDGIYDLDSGPEIRPINYNVGEPIFHPSRYFKNDLDSLFPGERVWADPDGLFCGGLKCDKATIGKVSGGILGFTLGGILGGPIGAIVGAVEGSKLGRKIDGASSGAIGNSFFDEQLFESETRQVVKSGGDFYAYGVPSPDFSLVINRLQTLDGDGLDGGRIKDRANFFGEITIDGQKYKTGQIKERDEDKGVGVFPDWGFFDSGNKPVIPVSIKIIDDDRLGHGGKDDTADINGLPNEEALHFLYDRVTGDLFLTDKHYNLVEGQPPLTSSTGHFYFEGESKQDGTPGNDQVGIWFTLPIPKVANQAADGTLQLTIGPDSVIGSNPNEVVSIQHLSGEANNEMIEVNSQNFTNITQIQGFAGEGDDTIILDGVVTSVVLGGGDDDDRIEINNSPTDLTQSSYLMGEDGEDTLKGGSGNDFLDGGNGKDSLYGRDGDDMISGGDNDDFISSSTGNDIASGDLGEDWVFGSFGSDILAGGGNADYVSGGDDDDVILGDSSIRGADEIIFALPDEEANDTLRGGNGDDAILGEWGDDSIQGNDGNDSLLGGPGDDAIDGGEGDDLIKGNLGNDSLLGSSGNDSIYGNEDDDLIIGGAGADIINGGQGIDTAIYDNTTGAVTINLEENQAQDGFGDTDQISNIENVVGSGFDDEIIGDTSANTISVGAGNDSVDGGWGNDTILGSDGDDLLKGRRHDDFIEGESGNDRLVGQGGDDVLLGGDGDDKLWGEAGDDTLSGGAGDDFLLGWKGDDLVFGGLGSDTFVFDTEHGTDTITDFTVGEDVIGLKPGLSFQKLSVSQENGNTLINFRNEPLAILQGVNDPLSENDFVSVR</sequence>
<dbReference type="EMBL" id="JADEXN010000026">
    <property type="protein sequence ID" value="MBE9039709.1"/>
    <property type="molecule type" value="Genomic_DNA"/>
</dbReference>
<dbReference type="Pfam" id="PF00353">
    <property type="entry name" value="HemolysinCabind"/>
    <property type="match status" value="6"/>
</dbReference>
<dbReference type="InterPro" id="IPR050557">
    <property type="entry name" value="RTX_toxin/Mannuronan_C5-epim"/>
</dbReference>
<dbReference type="PANTHER" id="PTHR38340:SF1">
    <property type="entry name" value="S-LAYER PROTEIN"/>
    <property type="match status" value="1"/>
</dbReference>
<feature type="compositionally biased region" description="Polar residues" evidence="3">
    <location>
        <begin position="596"/>
        <end position="608"/>
    </location>
</feature>
<dbReference type="AlphaFoldDB" id="A0A928VSR8"/>
<protein>
    <submittedName>
        <fullName evidence="4">Uncharacterized protein</fullName>
    </submittedName>
</protein>
<keyword evidence="2" id="KW-0964">Secreted</keyword>
<dbReference type="RefSeq" id="WP_264319970.1">
    <property type="nucleotide sequence ID" value="NZ_JADEXN010000026.1"/>
</dbReference>
<evidence type="ECO:0000313" key="5">
    <source>
        <dbReference type="Proteomes" id="UP000621799"/>
    </source>
</evidence>
<name>A0A928VSR8_9CYAN</name>
<dbReference type="InterPro" id="IPR018511">
    <property type="entry name" value="Hemolysin-typ_Ca-bd_CS"/>
</dbReference>
<reference evidence="4" key="1">
    <citation type="submission" date="2020-10" db="EMBL/GenBank/DDBJ databases">
        <authorList>
            <person name="Castelo-Branco R."/>
            <person name="Eusebio N."/>
            <person name="Adriana R."/>
            <person name="Vieira A."/>
            <person name="Brugerolle De Fraissinette N."/>
            <person name="Rezende De Castro R."/>
            <person name="Schneider M.P."/>
            <person name="Vasconcelos V."/>
            <person name="Leao P.N."/>
        </authorList>
    </citation>
    <scope>NUCLEOTIDE SEQUENCE</scope>
    <source>
        <strain evidence="4">LEGE 11467</strain>
    </source>
</reference>
<evidence type="ECO:0000256" key="2">
    <source>
        <dbReference type="ARBA" id="ARBA00022525"/>
    </source>
</evidence>
<dbReference type="Gene3D" id="2.150.10.10">
    <property type="entry name" value="Serralysin-like metalloprotease, C-terminal"/>
    <property type="match status" value="5"/>
</dbReference>
<feature type="region of interest" description="Disordered" evidence="3">
    <location>
        <begin position="722"/>
        <end position="767"/>
    </location>
</feature>
<gene>
    <name evidence="4" type="ORF">IQ235_02725</name>
</gene>
<dbReference type="Proteomes" id="UP000621799">
    <property type="component" value="Unassembled WGS sequence"/>
</dbReference>
<organism evidence="4 5">
    <name type="scientific">Zarconia navalis LEGE 11467</name>
    <dbReference type="NCBI Taxonomy" id="1828826"/>
    <lineage>
        <taxon>Bacteria</taxon>
        <taxon>Bacillati</taxon>
        <taxon>Cyanobacteriota</taxon>
        <taxon>Cyanophyceae</taxon>
        <taxon>Oscillatoriophycideae</taxon>
        <taxon>Oscillatoriales</taxon>
        <taxon>Oscillatoriales incertae sedis</taxon>
        <taxon>Zarconia</taxon>
        <taxon>Zarconia navalis</taxon>
    </lineage>
</organism>
<comment type="caution">
    <text evidence="4">The sequence shown here is derived from an EMBL/GenBank/DDBJ whole genome shotgun (WGS) entry which is preliminary data.</text>
</comment>
<dbReference type="InterPro" id="IPR011049">
    <property type="entry name" value="Serralysin-like_metalloprot_C"/>
</dbReference>
<dbReference type="PROSITE" id="PS00330">
    <property type="entry name" value="HEMOLYSIN_CALCIUM"/>
    <property type="match status" value="5"/>
</dbReference>
<keyword evidence="5" id="KW-1185">Reference proteome</keyword>
<evidence type="ECO:0000313" key="4">
    <source>
        <dbReference type="EMBL" id="MBE9039709.1"/>
    </source>
</evidence>
<dbReference type="InterPro" id="IPR001343">
    <property type="entry name" value="Hemolysn_Ca-bd"/>
</dbReference>